<keyword evidence="1" id="KW-0812">Transmembrane</keyword>
<name>A0A2T9JEN4_9CAUL</name>
<keyword evidence="1" id="KW-1133">Transmembrane helix</keyword>
<keyword evidence="3" id="KW-1185">Reference proteome</keyword>
<feature type="transmembrane region" description="Helical" evidence="1">
    <location>
        <begin position="20"/>
        <end position="49"/>
    </location>
</feature>
<gene>
    <name evidence="2" type="ORF">DDF67_24465</name>
</gene>
<comment type="caution">
    <text evidence="2">The sequence shown here is derived from an EMBL/GenBank/DDBJ whole genome shotgun (WGS) entry which is preliminary data.</text>
</comment>
<protein>
    <submittedName>
        <fullName evidence="2">Uncharacterized protein</fullName>
    </submittedName>
</protein>
<dbReference type="AlphaFoldDB" id="A0A2T9JEN4"/>
<dbReference type="Proteomes" id="UP000245073">
    <property type="component" value="Unassembled WGS sequence"/>
</dbReference>
<evidence type="ECO:0000313" key="2">
    <source>
        <dbReference type="EMBL" id="PVM82161.1"/>
    </source>
</evidence>
<dbReference type="RefSeq" id="WP_109455336.1">
    <property type="nucleotide sequence ID" value="NZ_QDKQ01000077.1"/>
</dbReference>
<evidence type="ECO:0000313" key="3">
    <source>
        <dbReference type="Proteomes" id="UP000245073"/>
    </source>
</evidence>
<sequence>MFADAPTGLLAQGERREGKSLVVALSILNLSLIALAWLLLLLPISLLALGVRTKRAWRSGARAMFSSGAP</sequence>
<accession>A0A2T9JEN4</accession>
<proteinExistence type="predicted"/>
<evidence type="ECO:0000256" key="1">
    <source>
        <dbReference type="SAM" id="Phobius"/>
    </source>
</evidence>
<dbReference type="EMBL" id="QDKQ01000077">
    <property type="protein sequence ID" value="PVM82161.1"/>
    <property type="molecule type" value="Genomic_DNA"/>
</dbReference>
<organism evidence="2 3">
    <name type="scientific">Caulobacter endophyticus</name>
    <dbReference type="NCBI Taxonomy" id="2172652"/>
    <lineage>
        <taxon>Bacteria</taxon>
        <taxon>Pseudomonadati</taxon>
        <taxon>Pseudomonadota</taxon>
        <taxon>Alphaproteobacteria</taxon>
        <taxon>Caulobacterales</taxon>
        <taxon>Caulobacteraceae</taxon>
        <taxon>Caulobacter</taxon>
    </lineage>
</organism>
<keyword evidence="1" id="KW-0472">Membrane</keyword>
<reference evidence="2 3" key="1">
    <citation type="submission" date="2018-04" db="EMBL/GenBank/DDBJ databases">
        <title>The genome sequence of Caulobacter sp. 744.</title>
        <authorList>
            <person name="Gao J."/>
            <person name="Sun J."/>
        </authorList>
    </citation>
    <scope>NUCLEOTIDE SEQUENCE [LARGE SCALE GENOMIC DNA]</scope>
    <source>
        <strain evidence="2 3">774</strain>
    </source>
</reference>